<dbReference type="EMBL" id="FMSP01000019">
    <property type="protein sequence ID" value="SCV73764.1"/>
    <property type="molecule type" value="Genomic_DNA"/>
</dbReference>
<dbReference type="SUPFAM" id="SSF52540">
    <property type="entry name" value="P-loop containing nucleoside triphosphate hydrolases"/>
    <property type="match status" value="1"/>
</dbReference>
<name>A0A238FPE6_9BASI</name>
<dbReference type="STRING" id="269621.A0A238FPE6"/>
<sequence length="122" mass="12981">MRLEADTDSARNLGFTLPGLQFPVRPAFAMSINTAQGQSLECVGVDLSTHPVFSHGQLYVALSRATSAQGCNVLLPPPQPLDDPVDVDKDGDVAMQEVRPQTSAATANPVIAWILDRVHGST</sequence>
<dbReference type="CDD" id="cd18809">
    <property type="entry name" value="SF1_C_RecD"/>
    <property type="match status" value="1"/>
</dbReference>
<keyword evidence="2" id="KW-1185">Reference proteome</keyword>
<gene>
    <name evidence="1" type="ORF">BQ2448_6194</name>
</gene>
<dbReference type="AlphaFoldDB" id="A0A238FPE6"/>
<protein>
    <submittedName>
        <fullName evidence="1">BQ2448_6194 protein</fullName>
    </submittedName>
</protein>
<accession>A0A238FPE6</accession>
<evidence type="ECO:0000313" key="2">
    <source>
        <dbReference type="Proteomes" id="UP000198372"/>
    </source>
</evidence>
<dbReference type="GO" id="GO:0005657">
    <property type="term" value="C:replication fork"/>
    <property type="evidence" value="ECO:0007669"/>
    <property type="project" value="TreeGrafter"/>
</dbReference>
<organism evidence="1 2">
    <name type="scientific">Microbotryum intermedium</name>
    <dbReference type="NCBI Taxonomy" id="269621"/>
    <lineage>
        <taxon>Eukaryota</taxon>
        <taxon>Fungi</taxon>
        <taxon>Dikarya</taxon>
        <taxon>Basidiomycota</taxon>
        <taxon>Pucciniomycotina</taxon>
        <taxon>Microbotryomycetes</taxon>
        <taxon>Microbotryales</taxon>
        <taxon>Microbotryaceae</taxon>
        <taxon>Microbotryum</taxon>
    </lineage>
</organism>
<reference evidence="2" key="1">
    <citation type="submission" date="2016-09" db="EMBL/GenBank/DDBJ databases">
        <authorList>
            <person name="Jeantristanb JTB J.-T."/>
            <person name="Ricardo R."/>
        </authorList>
    </citation>
    <scope>NUCLEOTIDE SEQUENCE [LARGE SCALE GENOMIC DNA]</scope>
</reference>
<proteinExistence type="predicted"/>
<dbReference type="PANTHER" id="PTHR23274:SF51">
    <property type="entry name" value="OS03G0423850 PROTEIN"/>
    <property type="match status" value="1"/>
</dbReference>
<dbReference type="Proteomes" id="UP000198372">
    <property type="component" value="Unassembled WGS sequence"/>
</dbReference>
<dbReference type="InterPro" id="IPR027417">
    <property type="entry name" value="P-loop_NTPase"/>
</dbReference>
<dbReference type="GO" id="GO:0006260">
    <property type="term" value="P:DNA replication"/>
    <property type="evidence" value="ECO:0007669"/>
    <property type="project" value="TreeGrafter"/>
</dbReference>
<dbReference type="PANTHER" id="PTHR23274">
    <property type="entry name" value="DNA HELICASE-RELATED"/>
    <property type="match status" value="1"/>
</dbReference>
<dbReference type="OrthoDB" id="3353471at2759"/>
<evidence type="ECO:0000313" key="1">
    <source>
        <dbReference type="EMBL" id="SCV73764.1"/>
    </source>
</evidence>